<evidence type="ECO:0000259" key="1">
    <source>
        <dbReference type="Pfam" id="PF13360"/>
    </source>
</evidence>
<dbReference type="InterPro" id="IPR015943">
    <property type="entry name" value="WD40/YVTN_repeat-like_dom_sf"/>
</dbReference>
<dbReference type="KEGG" id="nah:F5544_36925"/>
<dbReference type="PANTHER" id="PTHR34512">
    <property type="entry name" value="CELL SURFACE PROTEIN"/>
    <property type="match status" value="1"/>
</dbReference>
<dbReference type="Pfam" id="PF13360">
    <property type="entry name" value="PQQ_2"/>
    <property type="match status" value="1"/>
</dbReference>
<dbReference type="EMBL" id="CP046172">
    <property type="protein sequence ID" value="QIS15213.1"/>
    <property type="molecule type" value="Genomic_DNA"/>
</dbReference>
<dbReference type="Gene3D" id="2.130.10.10">
    <property type="entry name" value="YVTN repeat-like/Quinoprotein amine dehydrogenase"/>
    <property type="match status" value="1"/>
</dbReference>
<dbReference type="InterPro" id="IPR018391">
    <property type="entry name" value="PQQ_b-propeller_rpt"/>
</dbReference>
<organism evidence="2 3">
    <name type="scientific">Nocardia arthritidis</name>
    <dbReference type="NCBI Taxonomy" id="228602"/>
    <lineage>
        <taxon>Bacteria</taxon>
        <taxon>Bacillati</taxon>
        <taxon>Actinomycetota</taxon>
        <taxon>Actinomycetes</taxon>
        <taxon>Mycobacteriales</taxon>
        <taxon>Nocardiaceae</taxon>
        <taxon>Nocardia</taxon>
    </lineage>
</organism>
<dbReference type="InterPro" id="IPR011047">
    <property type="entry name" value="Quinoprotein_ADH-like_sf"/>
</dbReference>
<dbReference type="SMART" id="SM00564">
    <property type="entry name" value="PQQ"/>
    <property type="match status" value="4"/>
</dbReference>
<dbReference type="InterPro" id="IPR002372">
    <property type="entry name" value="PQQ_rpt_dom"/>
</dbReference>
<proteinExistence type="predicted"/>
<reference evidence="2 3" key="1">
    <citation type="journal article" date="2019" name="ACS Chem. Biol.">
        <title>Identification and Mobilization of a Cryptic Antibiotic Biosynthesis Gene Locus from a Human-Pathogenic Nocardia Isolate.</title>
        <authorList>
            <person name="Herisse M."/>
            <person name="Ishida K."/>
            <person name="Porter J.L."/>
            <person name="Howden B."/>
            <person name="Hertweck C."/>
            <person name="Stinear T.P."/>
            <person name="Pidot S.J."/>
        </authorList>
    </citation>
    <scope>NUCLEOTIDE SEQUENCE [LARGE SCALE GENOMIC DNA]</scope>
    <source>
        <strain evidence="2 3">AUSMDU00012717</strain>
    </source>
</reference>
<dbReference type="SUPFAM" id="SSF50998">
    <property type="entry name" value="Quinoprotein alcohol dehydrogenase-like"/>
    <property type="match status" value="2"/>
</dbReference>
<protein>
    <submittedName>
        <fullName evidence="2">PQQ-binding-like beta-propeller repeat protein</fullName>
    </submittedName>
</protein>
<name>A0A6G9YQM3_9NOCA</name>
<accession>A0A6G9YQM3</accession>
<gene>
    <name evidence="2" type="ORF">F5544_36925</name>
</gene>
<dbReference type="Proteomes" id="UP000503540">
    <property type="component" value="Chromosome"/>
</dbReference>
<evidence type="ECO:0000313" key="2">
    <source>
        <dbReference type="EMBL" id="QIS15213.1"/>
    </source>
</evidence>
<sequence length="430" mass="44513">MLVGRKHTGGMRTRRNGLLGAALTCVLVYATACGGDSPTEKTTPPPSGGDTVTLDGAVYGRPMVAGDTIFAATERNSVYAVTGSTVRWRAHLTEPISRSKLPCGDIDPEGITGQPAYDAVTHRLYAVAETADAHHVLYALDADSGAVVDRVPVDPPFGDRAAYLQRPALAFWNGRVYAAFGGNFGDCGEYTGAVAAVDVSNNAVTWYRASSGGRGGIWAPGPPVIANDRLYYSVGNGDAGPGTAYDGTDSVIALTADLRRADFFAPATWAQDNAADKDLGSMNPALVGEHIVIAGKAGNGYVLDAHQLGEISTRAPAFTNCRAFGAAAVAADVIYLPCTNGITAVRIATDGTAAVLWRATVAATGSPVVDGNRIWAADWHSGTLYALDPATGRVIEQDSTGPLPHFATPALSGSAVVLGTMSGLRFIGSR</sequence>
<evidence type="ECO:0000313" key="3">
    <source>
        <dbReference type="Proteomes" id="UP000503540"/>
    </source>
</evidence>
<dbReference type="AlphaFoldDB" id="A0A6G9YQM3"/>
<dbReference type="PANTHER" id="PTHR34512:SF30">
    <property type="entry name" value="OUTER MEMBRANE PROTEIN ASSEMBLY FACTOR BAMB"/>
    <property type="match status" value="1"/>
</dbReference>
<feature type="domain" description="Pyrrolo-quinoline quinone repeat" evidence="1">
    <location>
        <begin position="136"/>
        <end position="395"/>
    </location>
</feature>
<keyword evidence="3" id="KW-1185">Reference proteome</keyword>
<dbReference type="Gene3D" id="2.40.128.630">
    <property type="match status" value="1"/>
</dbReference>